<organism evidence="2 3">
    <name type="scientific">Piptocephalis cylindrospora</name>
    <dbReference type="NCBI Taxonomy" id="1907219"/>
    <lineage>
        <taxon>Eukaryota</taxon>
        <taxon>Fungi</taxon>
        <taxon>Fungi incertae sedis</taxon>
        <taxon>Zoopagomycota</taxon>
        <taxon>Zoopagomycotina</taxon>
        <taxon>Zoopagomycetes</taxon>
        <taxon>Zoopagales</taxon>
        <taxon>Piptocephalidaceae</taxon>
        <taxon>Piptocephalis</taxon>
    </lineage>
</organism>
<feature type="transmembrane region" description="Helical" evidence="1">
    <location>
        <begin position="33"/>
        <end position="56"/>
    </location>
</feature>
<dbReference type="AlphaFoldDB" id="A0A4V1IXT0"/>
<feature type="transmembrane region" description="Helical" evidence="1">
    <location>
        <begin position="264"/>
        <end position="287"/>
    </location>
</feature>
<evidence type="ECO:0000256" key="1">
    <source>
        <dbReference type="SAM" id="Phobius"/>
    </source>
</evidence>
<feature type="transmembrane region" description="Helical" evidence="1">
    <location>
        <begin position="149"/>
        <end position="170"/>
    </location>
</feature>
<sequence length="392" mass="43604">MDLSKDVNYNYLHPEETPCRWNANVRNCQDSGYYVALTIISVIMFCFPIVMGIMLIKLSGLGWEKFKKPSKWGPSVSFYIASIIAGIFFIGFGLVLLIDPPMPYWSRFLIADLPSVTLILGMIPYLRSLTTPTEMGTPSMNASVRTFKYLRVSIHTIPVFVVIHYSFWILRGVFIDKQNPPSIATVEEGMAKANSFGASGTSRSASGAGLSYKTRKETSNDHSLFSRLFSPASSTSVLHQRPSEDRSKTMTTIEAWAALRKITLLNLVLAGSDLMAAGFCLITGVLPSSLFTIPVLSKIFFYIYMVTIPFKVSVIMACGLYAEWVRRRDKEVFASSSKDSSLVARAVEARQSVLKRPTESVTMVESGMSMRNEKVDNIGMTDVEMTERPAAF</sequence>
<reference evidence="3" key="1">
    <citation type="journal article" date="2018" name="Nat. Microbiol.">
        <title>Leveraging single-cell genomics to expand the fungal tree of life.</title>
        <authorList>
            <person name="Ahrendt S.R."/>
            <person name="Quandt C.A."/>
            <person name="Ciobanu D."/>
            <person name="Clum A."/>
            <person name="Salamov A."/>
            <person name="Andreopoulos B."/>
            <person name="Cheng J.F."/>
            <person name="Woyke T."/>
            <person name="Pelin A."/>
            <person name="Henrissat B."/>
            <person name="Reynolds N.K."/>
            <person name="Benny G.L."/>
            <person name="Smith M.E."/>
            <person name="James T.Y."/>
            <person name="Grigoriev I.V."/>
        </authorList>
    </citation>
    <scope>NUCLEOTIDE SEQUENCE [LARGE SCALE GENOMIC DNA]</scope>
</reference>
<name>A0A4V1IXT0_9FUNG</name>
<evidence type="ECO:0000313" key="3">
    <source>
        <dbReference type="Proteomes" id="UP000267251"/>
    </source>
</evidence>
<keyword evidence="1" id="KW-0812">Transmembrane</keyword>
<feature type="transmembrane region" description="Helical" evidence="1">
    <location>
        <begin position="109"/>
        <end position="129"/>
    </location>
</feature>
<dbReference type="Proteomes" id="UP000267251">
    <property type="component" value="Unassembled WGS sequence"/>
</dbReference>
<feature type="transmembrane region" description="Helical" evidence="1">
    <location>
        <begin position="76"/>
        <end position="97"/>
    </location>
</feature>
<dbReference type="EMBL" id="KZ988468">
    <property type="protein sequence ID" value="RKP12129.1"/>
    <property type="molecule type" value="Genomic_DNA"/>
</dbReference>
<keyword evidence="1" id="KW-0472">Membrane</keyword>
<protein>
    <submittedName>
        <fullName evidence="2">Uncharacterized protein</fullName>
    </submittedName>
</protein>
<evidence type="ECO:0000313" key="2">
    <source>
        <dbReference type="EMBL" id="RKP12129.1"/>
    </source>
</evidence>
<gene>
    <name evidence="2" type="ORF">BJ684DRAFT_17353</name>
</gene>
<keyword evidence="1" id="KW-1133">Transmembrane helix</keyword>
<keyword evidence="3" id="KW-1185">Reference proteome</keyword>
<feature type="transmembrane region" description="Helical" evidence="1">
    <location>
        <begin position="299"/>
        <end position="322"/>
    </location>
</feature>
<accession>A0A4V1IXT0</accession>
<proteinExistence type="predicted"/>